<feature type="region of interest" description="Disordered" evidence="1">
    <location>
        <begin position="1"/>
        <end position="37"/>
    </location>
</feature>
<dbReference type="EMBL" id="JAAXOP010000015">
    <property type="protein sequence ID" value="NKY53000.1"/>
    <property type="molecule type" value="Genomic_DNA"/>
</dbReference>
<organism evidence="2 3">
    <name type="scientific">Nocardia vermiculata</name>
    <dbReference type="NCBI Taxonomy" id="257274"/>
    <lineage>
        <taxon>Bacteria</taxon>
        <taxon>Bacillati</taxon>
        <taxon>Actinomycetota</taxon>
        <taxon>Actinomycetes</taxon>
        <taxon>Mycobacteriales</taxon>
        <taxon>Nocardiaceae</taxon>
        <taxon>Nocardia</taxon>
    </lineage>
</organism>
<evidence type="ECO:0000313" key="2">
    <source>
        <dbReference type="EMBL" id="NKY53000.1"/>
    </source>
</evidence>
<reference evidence="2 3" key="1">
    <citation type="submission" date="2020-04" db="EMBL/GenBank/DDBJ databases">
        <title>MicrobeNet Type strains.</title>
        <authorList>
            <person name="Nicholson A.C."/>
        </authorList>
    </citation>
    <scope>NUCLEOTIDE SEQUENCE [LARGE SCALE GENOMIC DNA]</scope>
    <source>
        <strain evidence="2 3">JCM 12354</strain>
    </source>
</reference>
<gene>
    <name evidence="2" type="ORF">HGA08_22610</name>
</gene>
<protein>
    <submittedName>
        <fullName evidence="2">DUF3558 domain-containing protein</fullName>
    </submittedName>
</protein>
<comment type="caution">
    <text evidence="2">The sequence shown here is derived from an EMBL/GenBank/DDBJ whole genome shotgun (WGS) entry which is preliminary data.</text>
</comment>
<dbReference type="InterPro" id="IPR024520">
    <property type="entry name" value="DUF3558"/>
</dbReference>
<accession>A0A846Y501</accession>
<dbReference type="Proteomes" id="UP000565711">
    <property type="component" value="Unassembled WGS sequence"/>
</dbReference>
<dbReference type="AlphaFoldDB" id="A0A846Y501"/>
<evidence type="ECO:0000256" key="1">
    <source>
        <dbReference type="SAM" id="MobiDB-lite"/>
    </source>
</evidence>
<sequence length="170" mass="17902">MAGCGSDTDGDPSASADTATSTMLPPAPTAFDPCSGAMQPILDSEELHGQNKADSDGNAGTQWRGCGWVQSDGYATSIRTTNITLPMIRENAEWKIAEELTIGGRAAVTYHDSEATDIQHDCLLNLELKGGSLQFSIDNPASRRKTGDTDSCEIAKRLADKVVSVIPASA</sequence>
<dbReference type="Pfam" id="PF12079">
    <property type="entry name" value="DUF3558"/>
    <property type="match status" value="1"/>
</dbReference>
<name>A0A846Y501_9NOCA</name>
<evidence type="ECO:0000313" key="3">
    <source>
        <dbReference type="Proteomes" id="UP000565711"/>
    </source>
</evidence>
<proteinExistence type="predicted"/>
<keyword evidence="3" id="KW-1185">Reference proteome</keyword>